<proteinExistence type="predicted"/>
<evidence type="ECO:0000313" key="2">
    <source>
        <dbReference type="EMBL" id="AMC93611.1"/>
    </source>
</evidence>
<dbReference type="STRING" id="1514105.AOC36_06310"/>
<dbReference type="Gene3D" id="3.90.1150.200">
    <property type="match status" value="1"/>
</dbReference>
<reference evidence="2 3" key="1">
    <citation type="submission" date="2015-10" db="EMBL/GenBank/DDBJ databases">
        <title>Erysipelothrix larvae sp. LV19 isolated from the larval gut of the rhinoceros beetle, Trypoxylus dichotomus.</title>
        <authorList>
            <person name="Lim S."/>
            <person name="Kim B.-C."/>
        </authorList>
    </citation>
    <scope>NUCLEOTIDE SEQUENCE [LARGE SCALE GENOMIC DNA]</scope>
    <source>
        <strain evidence="2 3">LV19</strain>
    </source>
</reference>
<gene>
    <name evidence="2" type="ORF">AOC36_06310</name>
</gene>
<accession>A0A0X8H049</accession>
<dbReference type="RefSeq" id="WP_067632554.1">
    <property type="nucleotide sequence ID" value="NZ_CP013213.1"/>
</dbReference>
<dbReference type="InterPro" id="IPR014922">
    <property type="entry name" value="YdhG-like"/>
</dbReference>
<dbReference type="AlphaFoldDB" id="A0A0X8H049"/>
<keyword evidence="3" id="KW-1185">Reference proteome</keyword>
<feature type="domain" description="YdhG-like" evidence="1">
    <location>
        <begin position="20"/>
        <end position="108"/>
    </location>
</feature>
<sequence length="115" mass="13022">MSYKFSSIDEYIALSDEAVRPILQELRAQINSVNANFVERIGYNIPTFALKKNVCHFAAFKKHIGFYPGAKVMEIFKDELKEYKSAKGSVQFPLDKPLPYDLIKAMVETGVKLSA</sequence>
<dbReference type="KEGG" id="erl:AOC36_06310"/>
<dbReference type="EMBL" id="CP013213">
    <property type="protein sequence ID" value="AMC93611.1"/>
    <property type="molecule type" value="Genomic_DNA"/>
</dbReference>
<organism evidence="2 3">
    <name type="scientific">Erysipelothrix larvae</name>
    <dbReference type="NCBI Taxonomy" id="1514105"/>
    <lineage>
        <taxon>Bacteria</taxon>
        <taxon>Bacillati</taxon>
        <taxon>Bacillota</taxon>
        <taxon>Erysipelotrichia</taxon>
        <taxon>Erysipelotrichales</taxon>
        <taxon>Erysipelotrichaceae</taxon>
        <taxon>Erysipelothrix</taxon>
    </lineage>
</organism>
<evidence type="ECO:0000259" key="1">
    <source>
        <dbReference type="Pfam" id="PF08818"/>
    </source>
</evidence>
<evidence type="ECO:0000313" key="3">
    <source>
        <dbReference type="Proteomes" id="UP000063781"/>
    </source>
</evidence>
<dbReference type="SUPFAM" id="SSF159888">
    <property type="entry name" value="YdhG-like"/>
    <property type="match status" value="1"/>
</dbReference>
<dbReference type="Proteomes" id="UP000063781">
    <property type="component" value="Chromosome"/>
</dbReference>
<dbReference type="Pfam" id="PF08818">
    <property type="entry name" value="DUF1801"/>
    <property type="match status" value="1"/>
</dbReference>
<protein>
    <recommendedName>
        <fullName evidence="1">YdhG-like domain-containing protein</fullName>
    </recommendedName>
</protein>
<dbReference type="OrthoDB" id="115213at2"/>
<name>A0A0X8H049_9FIRM</name>